<dbReference type="RefSeq" id="XP_007881618.1">
    <property type="nucleotide sequence ID" value="XM_007883427.1"/>
</dbReference>
<evidence type="ECO:0000259" key="8">
    <source>
        <dbReference type="SMART" id="SM00657"/>
    </source>
</evidence>
<name>A0A061H3U3_9BASI</name>
<evidence type="ECO:0000313" key="10">
    <source>
        <dbReference type="Proteomes" id="UP000053664"/>
    </source>
</evidence>
<reference evidence="9 10" key="1">
    <citation type="journal article" date="2013" name="Plant Cell">
        <title>The transition from a phytopathogenic smut ancestor to an anamorphic biocontrol agent deciphered by comparative whole-genome analysis.</title>
        <authorList>
            <person name="Lefebvre F."/>
            <person name="Joly D.L."/>
            <person name="Labbe C."/>
            <person name="Teichmann B."/>
            <person name="Linning R."/>
            <person name="Belzile F."/>
            <person name="Bakkeren G."/>
            <person name="Belanger R.R."/>
        </authorList>
    </citation>
    <scope>NUCLEOTIDE SEQUENCE [LARGE SCALE GENOMIC DNA]</scope>
    <source>
        <strain evidence="9 10">PF-1</strain>
    </source>
</reference>
<keyword evidence="4" id="KW-0240">DNA-directed RNA polymerase</keyword>
<comment type="similarity">
    <text evidence="2">Belongs to the eukaryotic RPC9 RNA polymerase subunit family.</text>
</comment>
<organism evidence="9 10">
    <name type="scientific">Pseudozyma flocculosa PF-1</name>
    <dbReference type="NCBI Taxonomy" id="1277687"/>
    <lineage>
        <taxon>Eukaryota</taxon>
        <taxon>Fungi</taxon>
        <taxon>Dikarya</taxon>
        <taxon>Basidiomycota</taxon>
        <taxon>Ustilaginomycotina</taxon>
        <taxon>Ustilaginomycetes</taxon>
        <taxon>Ustilaginales</taxon>
        <taxon>Ustilaginaceae</taxon>
        <taxon>Pseudozyma</taxon>
    </lineage>
</organism>
<dbReference type="Gene3D" id="1.20.1250.40">
    <property type="match status" value="1"/>
</dbReference>
<dbReference type="InterPro" id="IPR038846">
    <property type="entry name" value="RPC9"/>
</dbReference>
<keyword evidence="6" id="KW-0539">Nucleus</keyword>
<comment type="subcellular location">
    <subcellularLocation>
        <location evidence="1">Nucleus</location>
    </subcellularLocation>
</comment>
<dbReference type="SMART" id="SM00657">
    <property type="entry name" value="RPOL4c"/>
    <property type="match status" value="1"/>
</dbReference>
<dbReference type="PANTHER" id="PTHR15561">
    <property type="entry name" value="CALCITONIN GENE-RELATED PEPTIDE-RECEPTOR COMPONENT PROTEIN"/>
    <property type="match status" value="1"/>
</dbReference>
<dbReference type="GeneID" id="19319974"/>
<dbReference type="InterPro" id="IPR005574">
    <property type="entry name" value="Rpb4/RPC9"/>
</dbReference>
<feature type="region of interest" description="Disordered" evidence="7">
    <location>
        <begin position="207"/>
        <end position="235"/>
    </location>
</feature>
<dbReference type="GO" id="GO:0006384">
    <property type="term" value="P:transcription initiation at RNA polymerase III promoter"/>
    <property type="evidence" value="ECO:0007669"/>
    <property type="project" value="InterPro"/>
</dbReference>
<gene>
    <name evidence="9" type="ORF">PFL1_05891</name>
</gene>
<dbReference type="GO" id="GO:0005666">
    <property type="term" value="C:RNA polymerase III complex"/>
    <property type="evidence" value="ECO:0007669"/>
    <property type="project" value="InterPro"/>
</dbReference>
<evidence type="ECO:0000256" key="1">
    <source>
        <dbReference type="ARBA" id="ARBA00004123"/>
    </source>
</evidence>
<dbReference type="OrthoDB" id="1746530at2759"/>
<evidence type="ECO:0000256" key="3">
    <source>
        <dbReference type="ARBA" id="ARBA00016672"/>
    </source>
</evidence>
<dbReference type="HOGENOM" id="CLU_1016250_0_0_1"/>
<evidence type="ECO:0000256" key="2">
    <source>
        <dbReference type="ARBA" id="ARBA00006898"/>
    </source>
</evidence>
<dbReference type="InterPro" id="IPR010997">
    <property type="entry name" value="HRDC-like_sf"/>
</dbReference>
<evidence type="ECO:0000256" key="6">
    <source>
        <dbReference type="ARBA" id="ARBA00023242"/>
    </source>
</evidence>
<dbReference type="eggNOG" id="KOG4168">
    <property type="taxonomic scope" value="Eukaryota"/>
</dbReference>
<evidence type="ECO:0000256" key="5">
    <source>
        <dbReference type="ARBA" id="ARBA00023163"/>
    </source>
</evidence>
<dbReference type="InterPro" id="IPR038324">
    <property type="entry name" value="Rpb4/RPC9_sf"/>
</dbReference>
<dbReference type="Pfam" id="PF03874">
    <property type="entry name" value="RNA_pol_Rpb4"/>
    <property type="match status" value="1"/>
</dbReference>
<proteinExistence type="inferred from homology"/>
<dbReference type="SUPFAM" id="SSF47819">
    <property type="entry name" value="HRDC-like"/>
    <property type="match status" value="1"/>
</dbReference>
<dbReference type="AlphaFoldDB" id="A0A061H3U3"/>
<keyword evidence="5" id="KW-0804">Transcription</keyword>
<dbReference type="Proteomes" id="UP000053664">
    <property type="component" value="Unassembled WGS sequence"/>
</dbReference>
<accession>A0A061H3U3</accession>
<dbReference type="GO" id="GO:0000166">
    <property type="term" value="F:nucleotide binding"/>
    <property type="evidence" value="ECO:0007669"/>
    <property type="project" value="InterPro"/>
</dbReference>
<evidence type="ECO:0000256" key="7">
    <source>
        <dbReference type="SAM" id="MobiDB-lite"/>
    </source>
</evidence>
<evidence type="ECO:0000256" key="4">
    <source>
        <dbReference type="ARBA" id="ARBA00022478"/>
    </source>
</evidence>
<dbReference type="KEGG" id="pfp:PFL1_05891"/>
<dbReference type="EMBL" id="KE361644">
    <property type="protein sequence ID" value="EPQ26570.1"/>
    <property type="molecule type" value="Genomic_DNA"/>
</dbReference>
<sequence>MKVLKPRAALLSDFEVLMALKDMEADQIQRSQLVKAQKATTEVQESIYQDQEEWLEQVPENLRTIQYETIAFLSDVARPCAHQSEEAITGLLDALKSKGYSISDSEARRGGLGLNKSERLQIVNHSPSSVVELHTLVEELSERFYDWQIDDIVQLVQSYIPASSSAGVNAYAEGNEDAEAMAVNGLGQETAAEDEAMAANGYDHQPTAATQLGEGGDGGLAVVPGHDEELEGQDDDYEIDPAVEMDDDEFVNEGYGAVGVEDAEPED</sequence>
<protein>
    <recommendedName>
        <fullName evidence="3">DNA-directed RNA polymerase III subunit RPC9</fullName>
    </recommendedName>
</protein>
<feature type="domain" description="RNA polymerase Rpb4/RPC9 core" evidence="8">
    <location>
        <begin position="31"/>
        <end position="163"/>
    </location>
</feature>
<dbReference type="PANTHER" id="PTHR15561:SF0">
    <property type="entry name" value="DNA-DIRECTED RNA POLYMERASE III SUBUNIT RPC9"/>
    <property type="match status" value="1"/>
</dbReference>
<dbReference type="InterPro" id="IPR006590">
    <property type="entry name" value="RNA_pol_Rpb4/RPC9_core"/>
</dbReference>
<evidence type="ECO:0000313" key="9">
    <source>
        <dbReference type="EMBL" id="EPQ26570.1"/>
    </source>
</evidence>